<protein>
    <submittedName>
        <fullName evidence="1">Uncharacterized protein</fullName>
    </submittedName>
</protein>
<evidence type="ECO:0000313" key="1">
    <source>
        <dbReference type="EMBL" id="OGN34274.1"/>
    </source>
</evidence>
<evidence type="ECO:0000313" key="2">
    <source>
        <dbReference type="Proteomes" id="UP000177745"/>
    </source>
</evidence>
<dbReference type="EMBL" id="MGKY01000003">
    <property type="protein sequence ID" value="OGN34274.1"/>
    <property type="molecule type" value="Genomic_DNA"/>
</dbReference>
<dbReference type="Proteomes" id="UP000177745">
    <property type="component" value="Unassembled WGS sequence"/>
</dbReference>
<sequence>MNLIYVCFAIYVIVDLISSLSRAAEHSAREAAHQKAMNAIKNIVESEDNSSDEKVASLKLMFRNDVL</sequence>
<dbReference type="AlphaFoldDB" id="A0A1F8H9N5"/>
<name>A0A1F8H9N5_9BACT</name>
<gene>
    <name evidence="1" type="ORF">A3G51_00195</name>
</gene>
<organism evidence="1 2">
    <name type="scientific">Candidatus Yanofskybacteria bacterium RIFCSPLOWO2_12_FULL_43_11b</name>
    <dbReference type="NCBI Taxonomy" id="1802710"/>
    <lineage>
        <taxon>Bacteria</taxon>
        <taxon>Candidatus Yanofskyibacteriota</taxon>
    </lineage>
</organism>
<comment type="caution">
    <text evidence="1">The sequence shown here is derived from an EMBL/GenBank/DDBJ whole genome shotgun (WGS) entry which is preliminary data.</text>
</comment>
<accession>A0A1F8H9N5</accession>
<proteinExistence type="predicted"/>
<reference evidence="1 2" key="1">
    <citation type="journal article" date="2016" name="Nat. Commun.">
        <title>Thousands of microbial genomes shed light on interconnected biogeochemical processes in an aquifer system.</title>
        <authorList>
            <person name="Anantharaman K."/>
            <person name="Brown C.T."/>
            <person name="Hug L.A."/>
            <person name="Sharon I."/>
            <person name="Castelle C.J."/>
            <person name="Probst A.J."/>
            <person name="Thomas B.C."/>
            <person name="Singh A."/>
            <person name="Wilkins M.J."/>
            <person name="Karaoz U."/>
            <person name="Brodie E.L."/>
            <person name="Williams K.H."/>
            <person name="Hubbard S.S."/>
            <person name="Banfield J.F."/>
        </authorList>
    </citation>
    <scope>NUCLEOTIDE SEQUENCE [LARGE SCALE GENOMIC DNA]</scope>
</reference>